<evidence type="ECO:0000313" key="3">
    <source>
        <dbReference type="Proteomes" id="UP000813462"/>
    </source>
</evidence>
<dbReference type="OrthoDB" id="1888797at2759"/>
<dbReference type="EMBL" id="JAEACU010000005">
    <property type="protein sequence ID" value="KAH7528034.1"/>
    <property type="molecule type" value="Genomic_DNA"/>
</dbReference>
<feature type="compositionally biased region" description="Low complexity" evidence="1">
    <location>
        <begin position="15"/>
        <end position="27"/>
    </location>
</feature>
<feature type="region of interest" description="Disordered" evidence="1">
    <location>
        <begin position="350"/>
        <end position="398"/>
    </location>
</feature>
<dbReference type="Proteomes" id="UP000813462">
    <property type="component" value="Unassembled WGS sequence"/>
</dbReference>
<gene>
    <name evidence="2" type="ORF">FEM48_Zijuj05G0028900</name>
</gene>
<feature type="compositionally biased region" description="Basic residues" evidence="1">
    <location>
        <begin position="1"/>
        <end position="14"/>
    </location>
</feature>
<comment type="caution">
    <text evidence="2">The sequence shown here is derived from an EMBL/GenBank/DDBJ whole genome shotgun (WGS) entry which is preliminary data.</text>
</comment>
<name>A0A978VCE5_ZIZJJ</name>
<protein>
    <recommendedName>
        <fullName evidence="4">Bifunctional endo-1,4-beta-xylanase XylA-like</fullName>
    </recommendedName>
</protein>
<feature type="region of interest" description="Disordered" evidence="1">
    <location>
        <begin position="201"/>
        <end position="225"/>
    </location>
</feature>
<evidence type="ECO:0000313" key="2">
    <source>
        <dbReference type="EMBL" id="KAH7528034.1"/>
    </source>
</evidence>
<feature type="compositionally biased region" description="Polar residues" evidence="1">
    <location>
        <begin position="361"/>
        <end position="386"/>
    </location>
</feature>
<feature type="region of interest" description="Disordered" evidence="1">
    <location>
        <begin position="1"/>
        <end position="37"/>
    </location>
</feature>
<sequence>MGNWRHRPPRRLHRQQWPPRSLPLQSDPDPPLPNSGFGQDNVPLWEKKFCSMVGSIPWRKVVDAKKFLYCHGNVLSWDDAASEEAFQNAKKRFWAEINGFHCDISLPDPDIYIDKIDWNPTIDPELIKELDREYFAPVDEENGKVWRKNKKIRNSAYVPSFESNKIVDDGINPWECNNTPVLGNVEGKLMGWSQWNNDINGSKNSDNNDNPWECNAAQSSGNTKENAWGDCGNMSWECNWTQNHVSRPRDWGDDNNRWDRDCQGFASGRNSGWGNSLDKSWGMNQQESKNTERDNNPWKPNVSQDSRAPKDGGWRDYGGNGYRWKQWDHHNNQKKNDAFQRCRGGWGAWNENNQKREESQHSMSGYRNSRFQGDDYQTGNHWQMGNNKKRPVFPLSSR</sequence>
<evidence type="ECO:0008006" key="4">
    <source>
        <dbReference type="Google" id="ProtNLM"/>
    </source>
</evidence>
<organism evidence="2 3">
    <name type="scientific">Ziziphus jujuba var. spinosa</name>
    <dbReference type="NCBI Taxonomy" id="714518"/>
    <lineage>
        <taxon>Eukaryota</taxon>
        <taxon>Viridiplantae</taxon>
        <taxon>Streptophyta</taxon>
        <taxon>Embryophyta</taxon>
        <taxon>Tracheophyta</taxon>
        <taxon>Spermatophyta</taxon>
        <taxon>Magnoliopsida</taxon>
        <taxon>eudicotyledons</taxon>
        <taxon>Gunneridae</taxon>
        <taxon>Pentapetalae</taxon>
        <taxon>rosids</taxon>
        <taxon>fabids</taxon>
        <taxon>Rosales</taxon>
        <taxon>Rhamnaceae</taxon>
        <taxon>Paliureae</taxon>
        <taxon>Ziziphus</taxon>
    </lineage>
</organism>
<proteinExistence type="predicted"/>
<dbReference type="PANTHER" id="PTHR34567:SF9">
    <property type="entry name" value="CONTAINING PROTEIN, PUTATIVE-RELATED"/>
    <property type="match status" value="1"/>
</dbReference>
<feature type="compositionally biased region" description="Polar residues" evidence="1">
    <location>
        <begin position="268"/>
        <end position="288"/>
    </location>
</feature>
<dbReference type="AlphaFoldDB" id="A0A978VCE5"/>
<feature type="region of interest" description="Disordered" evidence="1">
    <location>
        <begin position="268"/>
        <end position="317"/>
    </location>
</feature>
<evidence type="ECO:0000256" key="1">
    <source>
        <dbReference type="SAM" id="MobiDB-lite"/>
    </source>
</evidence>
<accession>A0A978VCE5</accession>
<reference evidence="2" key="1">
    <citation type="journal article" date="2021" name="Front. Plant Sci.">
        <title>Chromosome-Scale Genome Assembly for Chinese Sour Jujube and Insights Into Its Genome Evolution and Domestication Signature.</title>
        <authorList>
            <person name="Shen L.-Y."/>
            <person name="Luo H."/>
            <person name="Wang X.-L."/>
            <person name="Wang X.-M."/>
            <person name="Qiu X.-J."/>
            <person name="Liu H."/>
            <person name="Zhou S.-S."/>
            <person name="Jia K.-H."/>
            <person name="Nie S."/>
            <person name="Bao Y.-T."/>
            <person name="Zhang R.-G."/>
            <person name="Yun Q.-Z."/>
            <person name="Chai Y.-H."/>
            <person name="Lu J.-Y."/>
            <person name="Li Y."/>
            <person name="Zhao S.-W."/>
            <person name="Mao J.-F."/>
            <person name="Jia S.-G."/>
            <person name="Mao Y.-M."/>
        </authorList>
    </citation>
    <scope>NUCLEOTIDE SEQUENCE</scope>
    <source>
        <strain evidence="2">AT0</strain>
        <tissue evidence="2">Leaf</tissue>
    </source>
</reference>
<dbReference type="PANTHER" id="PTHR34567">
    <property type="entry name" value="FK506-BINDING-LIKE PROTEIN"/>
    <property type="match status" value="1"/>
</dbReference>